<gene>
    <name evidence="6" type="primary">pcaR_1</name>
    <name evidence="6" type="ORF">Pfl04_44220</name>
</gene>
<dbReference type="RefSeq" id="WP_168079881.1">
    <property type="nucleotide sequence ID" value="NZ_BAAAQJ010000001.1"/>
</dbReference>
<evidence type="ECO:0000313" key="7">
    <source>
        <dbReference type="Proteomes" id="UP000653674"/>
    </source>
</evidence>
<reference evidence="6" key="1">
    <citation type="submission" date="2021-01" db="EMBL/GenBank/DDBJ databases">
        <title>Whole genome shotgun sequence of Planosporangium flavigriseum NBRC 105377.</title>
        <authorList>
            <person name="Komaki H."/>
            <person name="Tamura T."/>
        </authorList>
    </citation>
    <scope>NUCLEOTIDE SEQUENCE</scope>
    <source>
        <strain evidence="6">NBRC 105377</strain>
    </source>
</reference>
<dbReference type="GO" id="GO:0045893">
    <property type="term" value="P:positive regulation of DNA-templated transcription"/>
    <property type="evidence" value="ECO:0007669"/>
    <property type="project" value="InterPro"/>
</dbReference>
<protein>
    <submittedName>
        <fullName evidence="6">IclR family transcriptional regulator</fullName>
    </submittedName>
</protein>
<dbReference type="NCBIfam" id="TIGR02431">
    <property type="entry name" value="pcaR_pcaU"/>
    <property type="match status" value="1"/>
</dbReference>
<dbReference type="InterPro" id="IPR050707">
    <property type="entry name" value="HTH_MetabolicPath_Reg"/>
</dbReference>
<comment type="caution">
    <text evidence="6">The sequence shown here is derived from an EMBL/GenBank/DDBJ whole genome shotgun (WGS) entry which is preliminary data.</text>
</comment>
<dbReference type="InterPro" id="IPR029016">
    <property type="entry name" value="GAF-like_dom_sf"/>
</dbReference>
<dbReference type="Proteomes" id="UP000653674">
    <property type="component" value="Unassembled WGS sequence"/>
</dbReference>
<evidence type="ECO:0000313" key="6">
    <source>
        <dbReference type="EMBL" id="GIG76018.1"/>
    </source>
</evidence>
<keyword evidence="7" id="KW-1185">Reference proteome</keyword>
<dbReference type="SUPFAM" id="SSF55781">
    <property type="entry name" value="GAF domain-like"/>
    <property type="match status" value="1"/>
</dbReference>
<dbReference type="GO" id="GO:0003677">
    <property type="term" value="F:DNA binding"/>
    <property type="evidence" value="ECO:0007669"/>
    <property type="project" value="UniProtKB-KW"/>
</dbReference>
<dbReference type="AlphaFoldDB" id="A0A8J3LSV0"/>
<dbReference type="InterPro" id="IPR036388">
    <property type="entry name" value="WH-like_DNA-bd_sf"/>
</dbReference>
<evidence type="ECO:0000256" key="3">
    <source>
        <dbReference type="ARBA" id="ARBA00023163"/>
    </source>
</evidence>
<dbReference type="SUPFAM" id="SSF46785">
    <property type="entry name" value="Winged helix' DNA-binding domain"/>
    <property type="match status" value="1"/>
</dbReference>
<dbReference type="InterPro" id="IPR005471">
    <property type="entry name" value="Tscrpt_reg_IclR_N"/>
</dbReference>
<feature type="domain" description="HTH iclR-type" evidence="4">
    <location>
        <begin position="7"/>
        <end position="67"/>
    </location>
</feature>
<dbReference type="Pfam" id="PF01614">
    <property type="entry name" value="IclR_C"/>
    <property type="match status" value="1"/>
</dbReference>
<dbReference type="GO" id="GO:0003700">
    <property type="term" value="F:DNA-binding transcription factor activity"/>
    <property type="evidence" value="ECO:0007669"/>
    <property type="project" value="TreeGrafter"/>
</dbReference>
<keyword evidence="2" id="KW-0238">DNA-binding</keyword>
<keyword evidence="1" id="KW-0805">Transcription regulation</keyword>
<dbReference type="EMBL" id="BONU01000042">
    <property type="protein sequence ID" value="GIG76018.1"/>
    <property type="molecule type" value="Genomic_DNA"/>
</dbReference>
<dbReference type="Gene3D" id="1.10.10.10">
    <property type="entry name" value="Winged helix-like DNA-binding domain superfamily/Winged helix DNA-binding domain"/>
    <property type="match status" value="1"/>
</dbReference>
<dbReference type="Pfam" id="PF09339">
    <property type="entry name" value="HTH_IclR"/>
    <property type="match status" value="1"/>
</dbReference>
<keyword evidence="3" id="KW-0804">Transcription</keyword>
<accession>A0A8J3LSV0</accession>
<dbReference type="PROSITE" id="PS51078">
    <property type="entry name" value="ICLR_ED"/>
    <property type="match status" value="1"/>
</dbReference>
<feature type="domain" description="IclR-ED" evidence="5">
    <location>
        <begin position="68"/>
        <end position="252"/>
    </location>
</feature>
<proteinExistence type="predicted"/>
<name>A0A8J3LSV0_9ACTN</name>
<dbReference type="PANTHER" id="PTHR30136:SF34">
    <property type="entry name" value="TRANSCRIPTIONAL REGULATOR"/>
    <property type="match status" value="1"/>
</dbReference>
<dbReference type="PROSITE" id="PS51077">
    <property type="entry name" value="HTH_ICLR"/>
    <property type="match status" value="1"/>
</dbReference>
<dbReference type="InterPro" id="IPR014757">
    <property type="entry name" value="Tscrpt_reg_IclR_C"/>
</dbReference>
<evidence type="ECO:0000259" key="4">
    <source>
        <dbReference type="PROSITE" id="PS51077"/>
    </source>
</evidence>
<dbReference type="GO" id="GO:0046278">
    <property type="term" value="P:3,4-dihydroxybenzoate metabolic process"/>
    <property type="evidence" value="ECO:0007669"/>
    <property type="project" value="InterPro"/>
</dbReference>
<dbReference type="InterPro" id="IPR036390">
    <property type="entry name" value="WH_DNA-bd_sf"/>
</dbReference>
<evidence type="ECO:0000256" key="1">
    <source>
        <dbReference type="ARBA" id="ARBA00023015"/>
    </source>
</evidence>
<dbReference type="InterPro" id="IPR012794">
    <property type="entry name" value="PcaR_PcaU"/>
</dbReference>
<evidence type="ECO:0000259" key="5">
    <source>
        <dbReference type="PROSITE" id="PS51078"/>
    </source>
</evidence>
<evidence type="ECO:0000256" key="2">
    <source>
        <dbReference type="ARBA" id="ARBA00023125"/>
    </source>
</evidence>
<dbReference type="Gene3D" id="3.30.450.40">
    <property type="match status" value="1"/>
</dbReference>
<dbReference type="GO" id="GO:0045892">
    <property type="term" value="P:negative regulation of DNA-templated transcription"/>
    <property type="evidence" value="ECO:0007669"/>
    <property type="project" value="TreeGrafter"/>
</dbReference>
<dbReference type="PANTHER" id="PTHR30136">
    <property type="entry name" value="HELIX-TURN-HELIX TRANSCRIPTIONAL REGULATOR, ICLR FAMILY"/>
    <property type="match status" value="1"/>
</dbReference>
<sequence>MSDQPFVQSLERGLEVLRTLNDSPAGLTLVEVAKQTGMTRAAARRFLLTLVELDYAKFDGRTFTLRPRVLQIGHAYLSSLRLPDIALPHLERLAAAVRETTSLTVLDDDEVVYVARVHGFRILTVSIAVGTRLPAYATSTGRVLLAGLDDAALRSYLERTALRQLTADTVTSAEHLARDIEKVRRQGWIIVDQELESGLRSIAAPIRDAQGRVVAAVNTSTHASRTSLDTMRRSFLPHLLETAKNISTEIAGGQFP</sequence>
<organism evidence="6 7">
    <name type="scientific">Planosporangium flavigriseum</name>
    <dbReference type="NCBI Taxonomy" id="373681"/>
    <lineage>
        <taxon>Bacteria</taxon>
        <taxon>Bacillati</taxon>
        <taxon>Actinomycetota</taxon>
        <taxon>Actinomycetes</taxon>
        <taxon>Micromonosporales</taxon>
        <taxon>Micromonosporaceae</taxon>
        <taxon>Planosporangium</taxon>
    </lineage>
</organism>
<dbReference type="SMART" id="SM00346">
    <property type="entry name" value="HTH_ICLR"/>
    <property type="match status" value="1"/>
</dbReference>